<proteinExistence type="predicted"/>
<evidence type="ECO:0008006" key="3">
    <source>
        <dbReference type="Google" id="ProtNLM"/>
    </source>
</evidence>
<accession>A0ABX1QUN8</accession>
<dbReference type="PANTHER" id="PTHR45752:SF187">
    <property type="entry name" value="LEUCINE-RICH REPEAT AND IQ DOMAIN-CONTAINING PROTEIN 4"/>
    <property type="match status" value="1"/>
</dbReference>
<evidence type="ECO:0000313" key="1">
    <source>
        <dbReference type="EMBL" id="NMH25986.1"/>
    </source>
</evidence>
<dbReference type="Gene3D" id="3.80.10.10">
    <property type="entry name" value="Ribonuclease Inhibitor"/>
    <property type="match status" value="1"/>
</dbReference>
<dbReference type="RefSeq" id="WP_169524668.1">
    <property type="nucleotide sequence ID" value="NZ_JAAMPT010000208.1"/>
</dbReference>
<keyword evidence="2" id="KW-1185">Reference proteome</keyword>
<evidence type="ECO:0000313" key="2">
    <source>
        <dbReference type="Proteomes" id="UP000767947"/>
    </source>
</evidence>
<dbReference type="PANTHER" id="PTHR45752">
    <property type="entry name" value="LEUCINE-RICH REPEAT-CONTAINING"/>
    <property type="match status" value="1"/>
</dbReference>
<organism evidence="1 2">
    <name type="scientific">Flavobacterium solisilvae</name>
    <dbReference type="NCBI Taxonomy" id="1852019"/>
    <lineage>
        <taxon>Bacteria</taxon>
        <taxon>Pseudomonadati</taxon>
        <taxon>Bacteroidota</taxon>
        <taxon>Flavobacteriia</taxon>
        <taxon>Flavobacteriales</taxon>
        <taxon>Flavobacteriaceae</taxon>
        <taxon>Flavobacterium</taxon>
    </lineage>
</organism>
<comment type="caution">
    <text evidence="1">The sequence shown here is derived from an EMBL/GenBank/DDBJ whole genome shotgun (WGS) entry which is preliminary data.</text>
</comment>
<sequence>MKHYIIFILFLFNSCSNLNKETQIDLSSKRLTTIPDSVFENKNLIELQLGAKEVVFYPPLSALPESDTDKNQITELPEKISELKLLKVLILNSNNLKSLPNSISELKNLEVLDLALNKNLNIVAEIPKLNLLPNLKVLKITDSKFNMNDLKIIQKSLNPKVKIVSSIADYMESYTEKH</sequence>
<name>A0ABX1QUN8_9FLAO</name>
<dbReference type="EMBL" id="JAAMPT010000208">
    <property type="protein sequence ID" value="NMH25986.1"/>
    <property type="molecule type" value="Genomic_DNA"/>
</dbReference>
<dbReference type="SUPFAM" id="SSF52058">
    <property type="entry name" value="L domain-like"/>
    <property type="match status" value="1"/>
</dbReference>
<protein>
    <recommendedName>
        <fullName evidence="3">Leucine-rich repeat domain-containing protein</fullName>
    </recommendedName>
</protein>
<gene>
    <name evidence="1" type="ORF">G6042_11995</name>
</gene>
<dbReference type="Proteomes" id="UP000767947">
    <property type="component" value="Unassembled WGS sequence"/>
</dbReference>
<reference evidence="1 2" key="1">
    <citation type="submission" date="2020-02" db="EMBL/GenBank/DDBJ databases">
        <title>Flavobacterium sp. genome.</title>
        <authorList>
            <person name="Jung H.S."/>
            <person name="Baek J.H."/>
            <person name="Jeon C.O."/>
        </authorList>
    </citation>
    <scope>NUCLEOTIDE SEQUENCE [LARGE SCALE GENOMIC DNA]</scope>
    <source>
        <strain evidence="1 2">SE-s27</strain>
    </source>
</reference>
<dbReference type="InterPro" id="IPR001611">
    <property type="entry name" value="Leu-rich_rpt"/>
</dbReference>
<dbReference type="InterPro" id="IPR050715">
    <property type="entry name" value="LRR-SigEffector_domain"/>
</dbReference>
<dbReference type="InterPro" id="IPR032675">
    <property type="entry name" value="LRR_dom_sf"/>
</dbReference>
<dbReference type="PROSITE" id="PS51450">
    <property type="entry name" value="LRR"/>
    <property type="match status" value="1"/>
</dbReference>